<dbReference type="InterPro" id="IPR045518">
    <property type="entry name" value="2EXR"/>
</dbReference>
<sequence length="281" mass="32498">MAKFNDLATELRLMIWEIYALPDAPLLHVISSTKRQLTSFNMLNCKHIPTIRSLMQVNQESRQAVLGSRQLVRFPGGSAWAAFYGVGQQRSGCSSPALQILYPFFFVNWEKDMFLLDDHPDWFPTWPIFNTNVRNMNIDALAHQGTYWLGPPGYGLTFGETMDRMLPWNQLASLRRLSLVFRRGVVRIECSAPRPERNEFGFDLWNGETEHHIMPLEDYVSDIISTAREHLPDQDARGYQVDVVMERIDMHMRDGKQPPILNLGSPEILSEWSVCEQVWQQ</sequence>
<keyword evidence="3" id="KW-1185">Reference proteome</keyword>
<protein>
    <submittedName>
        <fullName evidence="2">Uu.00g104330.m01.CDS01</fullName>
    </submittedName>
</protein>
<comment type="caution">
    <text evidence="2">The sequence shown here is derived from an EMBL/GenBank/DDBJ whole genome shotgun (WGS) entry which is preliminary data.</text>
</comment>
<reference evidence="2" key="1">
    <citation type="submission" date="2023-10" db="EMBL/GenBank/DDBJ databases">
        <authorList>
            <person name="Hackl T."/>
        </authorList>
    </citation>
    <scope>NUCLEOTIDE SEQUENCE</scope>
</reference>
<proteinExistence type="predicted"/>
<evidence type="ECO:0000313" key="2">
    <source>
        <dbReference type="EMBL" id="CAJ2503039.1"/>
    </source>
</evidence>
<dbReference type="Pfam" id="PF20150">
    <property type="entry name" value="2EXR"/>
    <property type="match status" value="1"/>
</dbReference>
<evidence type="ECO:0000313" key="3">
    <source>
        <dbReference type="Proteomes" id="UP001295740"/>
    </source>
</evidence>
<organism evidence="2 3">
    <name type="scientific">Anthostomella pinea</name>
    <dbReference type="NCBI Taxonomy" id="933095"/>
    <lineage>
        <taxon>Eukaryota</taxon>
        <taxon>Fungi</taxon>
        <taxon>Dikarya</taxon>
        <taxon>Ascomycota</taxon>
        <taxon>Pezizomycotina</taxon>
        <taxon>Sordariomycetes</taxon>
        <taxon>Xylariomycetidae</taxon>
        <taxon>Xylariales</taxon>
        <taxon>Xylariaceae</taxon>
        <taxon>Anthostomella</taxon>
    </lineage>
</organism>
<accession>A0AAI8VEF5</accession>
<name>A0AAI8VEF5_9PEZI</name>
<dbReference type="AlphaFoldDB" id="A0AAI8VEF5"/>
<evidence type="ECO:0000259" key="1">
    <source>
        <dbReference type="Pfam" id="PF20150"/>
    </source>
</evidence>
<gene>
    <name evidence="2" type="ORF">KHLLAP_LOCUS3507</name>
</gene>
<feature type="domain" description="2EXR" evidence="1">
    <location>
        <begin position="3"/>
        <end position="72"/>
    </location>
</feature>
<dbReference type="EMBL" id="CAUWAG010000004">
    <property type="protein sequence ID" value="CAJ2503039.1"/>
    <property type="molecule type" value="Genomic_DNA"/>
</dbReference>
<dbReference type="Proteomes" id="UP001295740">
    <property type="component" value="Unassembled WGS sequence"/>
</dbReference>